<evidence type="ECO:0000256" key="1">
    <source>
        <dbReference type="SAM" id="Coils"/>
    </source>
</evidence>
<proteinExistence type="predicted"/>
<feature type="coiled-coil region" evidence="1">
    <location>
        <begin position="264"/>
        <end position="291"/>
    </location>
</feature>
<gene>
    <name evidence="3" type="ORF">PNOK_0968300</name>
</gene>
<dbReference type="AlphaFoldDB" id="A0A286U4V0"/>
<keyword evidence="1" id="KW-0175">Coiled coil</keyword>
<evidence type="ECO:0000313" key="4">
    <source>
        <dbReference type="Proteomes" id="UP000217199"/>
    </source>
</evidence>
<dbReference type="InParanoid" id="A0A286U4V0"/>
<keyword evidence="4" id="KW-1185">Reference proteome</keyword>
<organism evidence="3 4">
    <name type="scientific">Pyrrhoderma noxium</name>
    <dbReference type="NCBI Taxonomy" id="2282107"/>
    <lineage>
        <taxon>Eukaryota</taxon>
        <taxon>Fungi</taxon>
        <taxon>Dikarya</taxon>
        <taxon>Basidiomycota</taxon>
        <taxon>Agaricomycotina</taxon>
        <taxon>Agaricomycetes</taxon>
        <taxon>Hymenochaetales</taxon>
        <taxon>Hymenochaetaceae</taxon>
        <taxon>Pyrrhoderma</taxon>
    </lineage>
</organism>
<dbReference type="Proteomes" id="UP000217199">
    <property type="component" value="Unassembled WGS sequence"/>
</dbReference>
<feature type="coiled-coil region" evidence="1">
    <location>
        <begin position="333"/>
        <end position="381"/>
    </location>
</feature>
<reference evidence="3 4" key="1">
    <citation type="journal article" date="2017" name="Mol. Ecol.">
        <title>Comparative and population genomic landscape of Phellinus noxius: A hypervariable fungus causing root rot in trees.</title>
        <authorList>
            <person name="Chung C.L."/>
            <person name="Lee T.J."/>
            <person name="Akiba M."/>
            <person name="Lee H.H."/>
            <person name="Kuo T.H."/>
            <person name="Liu D."/>
            <person name="Ke H.M."/>
            <person name="Yokoi T."/>
            <person name="Roa M.B."/>
            <person name="Lu M.J."/>
            <person name="Chang Y.Y."/>
            <person name="Ann P.J."/>
            <person name="Tsai J.N."/>
            <person name="Chen C.Y."/>
            <person name="Tzean S.S."/>
            <person name="Ota Y."/>
            <person name="Hattori T."/>
            <person name="Sahashi N."/>
            <person name="Liou R.F."/>
            <person name="Kikuchi T."/>
            <person name="Tsai I.J."/>
        </authorList>
    </citation>
    <scope>NUCLEOTIDE SEQUENCE [LARGE SCALE GENOMIC DNA]</scope>
    <source>
        <strain evidence="3 4">FFPRI411160</strain>
    </source>
</reference>
<accession>A0A286U4V0</accession>
<feature type="region of interest" description="Disordered" evidence="2">
    <location>
        <begin position="167"/>
        <end position="195"/>
    </location>
</feature>
<evidence type="ECO:0000256" key="2">
    <source>
        <dbReference type="SAM" id="MobiDB-lite"/>
    </source>
</evidence>
<comment type="caution">
    <text evidence="3">The sequence shown here is derived from an EMBL/GenBank/DDBJ whole genome shotgun (WGS) entry which is preliminary data.</text>
</comment>
<feature type="region of interest" description="Disordered" evidence="2">
    <location>
        <begin position="47"/>
        <end position="96"/>
    </location>
</feature>
<dbReference type="EMBL" id="NBII01000012">
    <property type="protein sequence ID" value="PAV14605.1"/>
    <property type="molecule type" value="Genomic_DNA"/>
</dbReference>
<evidence type="ECO:0000313" key="3">
    <source>
        <dbReference type="EMBL" id="PAV14605.1"/>
    </source>
</evidence>
<sequence length="536" mass="61048">MILSLDIFRFKRNSSPIDCDDTSNYSASPVRPQSRLRKWIVRSQRKRGKLAYNSDDDDKPCARPPTPTPYSALAPGFTIKRKPPPDSHPANAEDVPSLSTLGEMHENLAPCTSVVGSQTTKSKRSEEGSATWNEVKSSFWEYYRQLEEKANAQLRLECILEEDEPLSEDECSAKSSEEMREPEEMAVSSTEPTEYAAPETRHSCEIDSNGTNFSVHIAQELRQECTNFKRILEEIKPSEIDVVADLDEIEQNKATNIDPNTMENKKLIYLIENLNDEKAQLERSLLRTKRTIASQNSQFLLQECEKARLERELFHAERSIDEQSTIATFLCDKSRLEQALLFAENQIEDQNAKIESQAYEIECLMQQISSLRIKLDLYAKQHYHDNPMSEPAFNVTNVDRNYYLSIQDTNSEYGSLRPQPVEYELLTPPTTPSQTVLNLLGSTDELKGYSDHTLPHRLENKRSCDLMRRKSIGTATLIGEMDWSAETGIGRMQTKRRTGCDVSKDTVLIILLIEAITISSELLMIKLFLNYPKTGP</sequence>
<protein>
    <submittedName>
        <fullName evidence="3">Uncharacterized protein</fullName>
    </submittedName>
</protein>
<name>A0A286U4V0_9AGAM</name>
<feature type="compositionally biased region" description="Basic and acidic residues" evidence="2">
    <location>
        <begin position="171"/>
        <end position="183"/>
    </location>
</feature>